<dbReference type="Pfam" id="PF04275">
    <property type="entry name" value="P-mevalo_kinase"/>
    <property type="match status" value="1"/>
</dbReference>
<evidence type="ECO:0000259" key="6">
    <source>
        <dbReference type="PROSITE" id="PS51387"/>
    </source>
</evidence>
<dbReference type="InterPro" id="IPR029057">
    <property type="entry name" value="PRTase-like"/>
</dbReference>
<proteinExistence type="inferred from homology"/>
<evidence type="ECO:0000256" key="2">
    <source>
        <dbReference type="ARBA" id="ARBA00022630"/>
    </source>
</evidence>
<reference evidence="7" key="2">
    <citation type="submission" date="2023-06" db="EMBL/GenBank/DDBJ databases">
        <authorList>
            <consortium name="Lawrence Berkeley National Laboratory"/>
            <person name="Haridas S."/>
            <person name="Hensen N."/>
            <person name="Bonometti L."/>
            <person name="Westerberg I."/>
            <person name="Brannstrom I.O."/>
            <person name="Guillou S."/>
            <person name="Cros-Aarteil S."/>
            <person name="Calhoun S."/>
            <person name="Kuo A."/>
            <person name="Mondo S."/>
            <person name="Pangilinan J."/>
            <person name="Riley R."/>
            <person name="Labutti K."/>
            <person name="Andreopoulos B."/>
            <person name="Lipzen A."/>
            <person name="Chen C."/>
            <person name="Yanf M."/>
            <person name="Daum C."/>
            <person name="Ng V."/>
            <person name="Clum A."/>
            <person name="Steindorff A."/>
            <person name="Ohm R."/>
            <person name="Martin F."/>
            <person name="Silar P."/>
            <person name="Natvig D."/>
            <person name="Lalanne C."/>
            <person name="Gautier V."/>
            <person name="Ament-Velasquez S.L."/>
            <person name="Kruys A."/>
            <person name="Hutchinson M.I."/>
            <person name="Powell A.J."/>
            <person name="Barry K."/>
            <person name="Miller A.N."/>
            <person name="Grigoriev I.V."/>
            <person name="Debuchy R."/>
            <person name="Gladieux P."/>
            <person name="Thoren M.H."/>
            <person name="Johannesson H."/>
        </authorList>
    </citation>
    <scope>NUCLEOTIDE SEQUENCE</scope>
    <source>
        <strain evidence="7">CBS 118394</strain>
    </source>
</reference>
<keyword evidence="4" id="KW-0560">Oxidoreductase</keyword>
<dbReference type="PROSITE" id="PS51387">
    <property type="entry name" value="FAD_PCMH"/>
    <property type="match status" value="1"/>
</dbReference>
<comment type="similarity">
    <text evidence="1">Belongs to the oxygen-dependent FAD-linked oxidoreductase family.</text>
</comment>
<dbReference type="PANTHER" id="PTHR42973:SF25">
    <property type="entry name" value="PHOSPHOMEVALONATE KINASE"/>
    <property type="match status" value="1"/>
</dbReference>
<dbReference type="InterPro" id="IPR036318">
    <property type="entry name" value="FAD-bd_PCMH-like_sf"/>
</dbReference>
<dbReference type="AlphaFoldDB" id="A0AAE0M1C7"/>
<keyword evidence="3" id="KW-0274">FAD</keyword>
<dbReference type="InterPro" id="IPR050416">
    <property type="entry name" value="FAD-linked_Oxidoreductase"/>
</dbReference>
<evidence type="ECO:0000256" key="3">
    <source>
        <dbReference type="ARBA" id="ARBA00022827"/>
    </source>
</evidence>
<dbReference type="InterPro" id="IPR016166">
    <property type="entry name" value="FAD-bd_PCMH"/>
</dbReference>
<dbReference type="SUPFAM" id="SSF56176">
    <property type="entry name" value="FAD-binding/transporter-associated domain-like"/>
    <property type="match status" value="1"/>
</dbReference>
<evidence type="ECO:0000256" key="1">
    <source>
        <dbReference type="ARBA" id="ARBA00005466"/>
    </source>
</evidence>
<keyword evidence="2" id="KW-0285">Flavoprotein</keyword>
<evidence type="ECO:0000313" key="8">
    <source>
        <dbReference type="Proteomes" id="UP001283341"/>
    </source>
</evidence>
<dbReference type="Proteomes" id="UP001283341">
    <property type="component" value="Unassembled WGS sequence"/>
</dbReference>
<dbReference type="Pfam" id="PF00156">
    <property type="entry name" value="Pribosyltran"/>
    <property type="match status" value="1"/>
</dbReference>
<comment type="caution">
    <text evidence="7">The sequence shown here is derived from an EMBL/GenBank/DDBJ whole genome shotgun (WGS) entry which is preliminary data.</text>
</comment>
<name>A0AAE0M1C7_9PEZI</name>
<reference evidence="7" key="1">
    <citation type="journal article" date="2023" name="Mol. Phylogenet. Evol.">
        <title>Genome-scale phylogeny and comparative genomics of the fungal order Sordariales.</title>
        <authorList>
            <person name="Hensen N."/>
            <person name="Bonometti L."/>
            <person name="Westerberg I."/>
            <person name="Brannstrom I.O."/>
            <person name="Guillou S."/>
            <person name="Cros-Aarteil S."/>
            <person name="Calhoun S."/>
            <person name="Haridas S."/>
            <person name="Kuo A."/>
            <person name="Mondo S."/>
            <person name="Pangilinan J."/>
            <person name="Riley R."/>
            <person name="LaButti K."/>
            <person name="Andreopoulos B."/>
            <person name="Lipzen A."/>
            <person name="Chen C."/>
            <person name="Yan M."/>
            <person name="Daum C."/>
            <person name="Ng V."/>
            <person name="Clum A."/>
            <person name="Steindorff A."/>
            <person name="Ohm R.A."/>
            <person name="Martin F."/>
            <person name="Silar P."/>
            <person name="Natvig D.O."/>
            <person name="Lalanne C."/>
            <person name="Gautier V."/>
            <person name="Ament-Velasquez S.L."/>
            <person name="Kruys A."/>
            <person name="Hutchinson M.I."/>
            <person name="Powell A.J."/>
            <person name="Barry K."/>
            <person name="Miller A.N."/>
            <person name="Grigoriev I.V."/>
            <person name="Debuchy R."/>
            <person name="Gladieux P."/>
            <person name="Hiltunen Thoren M."/>
            <person name="Johannesson H."/>
        </authorList>
    </citation>
    <scope>NUCLEOTIDE SEQUENCE</scope>
    <source>
        <strain evidence="7">CBS 118394</strain>
    </source>
</reference>
<dbReference type="Pfam" id="PF01565">
    <property type="entry name" value="FAD_binding_4"/>
    <property type="match status" value="1"/>
</dbReference>
<dbReference type="GO" id="GO:0006695">
    <property type="term" value="P:cholesterol biosynthetic process"/>
    <property type="evidence" value="ECO:0007669"/>
    <property type="project" value="InterPro"/>
</dbReference>
<dbReference type="InterPro" id="IPR016169">
    <property type="entry name" value="FAD-bd_PCMH_sub2"/>
</dbReference>
<dbReference type="InterPro" id="IPR029063">
    <property type="entry name" value="SAM-dependent_MTases_sf"/>
</dbReference>
<feature type="domain" description="FAD-binding PCMH-type" evidence="6">
    <location>
        <begin position="304"/>
        <end position="493"/>
    </location>
</feature>
<dbReference type="PANTHER" id="PTHR42973">
    <property type="entry name" value="BINDING OXIDOREDUCTASE, PUTATIVE (AFU_ORTHOLOGUE AFUA_1G17690)-RELATED"/>
    <property type="match status" value="1"/>
</dbReference>
<dbReference type="GO" id="GO:0004631">
    <property type="term" value="F:phosphomevalonate kinase activity"/>
    <property type="evidence" value="ECO:0007669"/>
    <property type="project" value="InterPro"/>
</dbReference>
<evidence type="ECO:0000313" key="7">
    <source>
        <dbReference type="EMBL" id="KAK3315410.1"/>
    </source>
</evidence>
<gene>
    <name evidence="7" type="ORF">B0H66DRAFT_521831</name>
</gene>
<accession>A0AAE0M1C7</accession>
<dbReference type="Gene3D" id="3.40.50.150">
    <property type="entry name" value="Vaccinia Virus protein VP39"/>
    <property type="match status" value="1"/>
</dbReference>
<keyword evidence="8" id="KW-1185">Reference proteome</keyword>
<dbReference type="Gene3D" id="3.40.462.20">
    <property type="match status" value="1"/>
</dbReference>
<dbReference type="InterPro" id="IPR006094">
    <property type="entry name" value="Oxid_FAD_bind_N"/>
</dbReference>
<feature type="region of interest" description="Disordered" evidence="5">
    <location>
        <begin position="916"/>
        <end position="971"/>
    </location>
</feature>
<keyword evidence="7" id="KW-0808">Transferase</keyword>
<protein>
    <submittedName>
        <fullName evidence="7">Phosphoribosyl transferase domain protein</fullName>
    </submittedName>
</protein>
<dbReference type="EMBL" id="JAUEDM010000006">
    <property type="protein sequence ID" value="KAK3315410.1"/>
    <property type="molecule type" value="Genomic_DNA"/>
</dbReference>
<feature type="compositionally biased region" description="Basic and acidic residues" evidence="5">
    <location>
        <begin position="922"/>
        <end position="954"/>
    </location>
</feature>
<dbReference type="GO" id="GO:0016491">
    <property type="term" value="F:oxidoreductase activity"/>
    <property type="evidence" value="ECO:0007669"/>
    <property type="project" value="UniProtKB-KW"/>
</dbReference>
<evidence type="ECO:0000256" key="5">
    <source>
        <dbReference type="SAM" id="MobiDB-lite"/>
    </source>
</evidence>
<sequence length="1196" mass="129525">MATLHDLKESLRNMVRMADFSTQPLSDAEYSASFDILLAAEWSTYQEFIVPRLSELIASRAKISVLEIGPGPKSVLGHLPAQQRRKIVKYDALEPNMLFNVRLEKWLRYLPSHPSESPLQCLQSPPGISRLPFVAQYVLDDSDNEKASDYEVEGKYDVVLFCHSMYGSSKFYFIERALGMLAPAGMLVVFHRSPLDTGGLVCQQTASFPAGVVRVPDDDETLDAFASFIAGYNIVPRDMDASIDLDWREMCRGLGRREGNHLVFSSPNIMMTFNQHAKTALPELVAQVPTADVSMVIKNREARLHGHPAAIMRPTEVQHVQQCVRWAMKNKVGLTVVGGSHSGNCLVPGVVAITMSAFDKVHVVMGKSPGETGAVGLVVAEAGVRTGHIVRKAEQAGVTVPLGARPSVGAGLWLQGGIGHLARSHGLASDSIVGAVMVGVDSAQALFVGRVPPQHLPAGAVRAENEADLLWAIKGAGTNFGIVISVAFEAYKARSYSTLNWVLPVSSNAINLDERRSLIRKFDELAGHLPRNCSADAYLYWNDGGLRLGVAMFESPASSKTGPRAKTAFETVWGTPSAHSGVMDGLDLFDAEMYVSRMHDGLEGGHGGGKTSSFKRCVLLKGIGAADVADILMAAIDNRPSPHCYLHLLQGGGAVHDIPPEATAFGCRDWDFACVITGVWLRDRGEDEEAKSARAAEQWVYDVVRQLLPLSCGVYGADLGPDPRDAALAAQAFGPNRPRLGRLKQSSDPYNMLAYACPLLTTKEEPSKTPELIVLVTGESGAGKDYCASTWAIALNAARRDLCRTVNACVVSISDVIKREYAAATGADVNRLLRYGEDRAYKEQHRPALTSYFQHQVRQAPQLPEEHFLNVVRGAAGRVDVLLITGMRDAAPVAAFSHLVPDSRLIEVRVTASGKTRRVRRGMHDNHDGDGGHVGEVKEENRDKAKGKDGKLVDDSTDYPPDFSFDNDTTGDDKKVKEFAETHLLNFFHSDLQRLASMVRPFSDFPRPGIEFRHVLDIAQQPGGLKLCMSLLRRHLSTGWPKMPTPLSGDWPKVIACCETGGFVFGSALALFIELQRPLALIRKGAAGKLPPPTVSVDKSPSHISSATCSGGAGERIEMGRDVIPRGASVLVVDDVLATGQTLCAVLQLLGKAGVDAENVSVMVVAEFPVHRGRELLRQNGFGKASVQSLLVFGGL</sequence>
<dbReference type="SUPFAM" id="SSF53271">
    <property type="entry name" value="PRTase-like"/>
    <property type="match status" value="1"/>
</dbReference>
<dbReference type="CDD" id="cd06223">
    <property type="entry name" value="PRTases_typeI"/>
    <property type="match status" value="1"/>
</dbReference>
<dbReference type="Gene3D" id="3.40.50.2020">
    <property type="match status" value="1"/>
</dbReference>
<organism evidence="7 8">
    <name type="scientific">Apodospora peruviana</name>
    <dbReference type="NCBI Taxonomy" id="516989"/>
    <lineage>
        <taxon>Eukaryota</taxon>
        <taxon>Fungi</taxon>
        <taxon>Dikarya</taxon>
        <taxon>Ascomycota</taxon>
        <taxon>Pezizomycotina</taxon>
        <taxon>Sordariomycetes</taxon>
        <taxon>Sordariomycetidae</taxon>
        <taxon>Sordariales</taxon>
        <taxon>Lasiosphaeriaceae</taxon>
        <taxon>Apodospora</taxon>
    </lineage>
</organism>
<dbReference type="InterPro" id="IPR005919">
    <property type="entry name" value="Pmev_kin_anim"/>
</dbReference>
<dbReference type="InterPro" id="IPR000836">
    <property type="entry name" value="PRTase_dom"/>
</dbReference>
<dbReference type="GO" id="GO:0005737">
    <property type="term" value="C:cytoplasm"/>
    <property type="evidence" value="ECO:0007669"/>
    <property type="project" value="InterPro"/>
</dbReference>
<evidence type="ECO:0000256" key="4">
    <source>
        <dbReference type="ARBA" id="ARBA00023002"/>
    </source>
</evidence>
<dbReference type="Gene3D" id="3.30.465.10">
    <property type="match status" value="1"/>
</dbReference>
<dbReference type="GO" id="GO:0071949">
    <property type="term" value="F:FAD binding"/>
    <property type="evidence" value="ECO:0007669"/>
    <property type="project" value="InterPro"/>
</dbReference>
<dbReference type="InterPro" id="IPR027417">
    <property type="entry name" value="P-loop_NTPase"/>
</dbReference>
<dbReference type="Gene3D" id="3.40.50.300">
    <property type="entry name" value="P-loop containing nucleotide triphosphate hydrolases"/>
    <property type="match status" value="1"/>
</dbReference>